<organism evidence="1 2">
    <name type="scientific">Brevundimonas nasdae</name>
    <dbReference type="NCBI Taxonomy" id="172043"/>
    <lineage>
        <taxon>Bacteria</taxon>
        <taxon>Pseudomonadati</taxon>
        <taxon>Pseudomonadota</taxon>
        <taxon>Alphaproteobacteria</taxon>
        <taxon>Caulobacterales</taxon>
        <taxon>Caulobacteraceae</taxon>
        <taxon>Brevundimonas</taxon>
    </lineage>
</organism>
<reference evidence="1" key="1">
    <citation type="submission" date="2023-03" db="EMBL/GenBank/DDBJ databases">
        <title>Genome sequence of Brevundimonas nasdae SJTX8.</title>
        <authorList>
            <person name="Liang R."/>
        </authorList>
    </citation>
    <scope>NUCLEOTIDE SEQUENCE</scope>
    <source>
        <strain evidence="1">X8</strain>
    </source>
</reference>
<proteinExistence type="predicted"/>
<dbReference type="Proteomes" id="UP001302493">
    <property type="component" value="Chromosome"/>
</dbReference>
<gene>
    <name evidence="1" type="ORF">PZA08_14660</name>
</gene>
<evidence type="ECO:0000313" key="2">
    <source>
        <dbReference type="Proteomes" id="UP001302493"/>
    </source>
</evidence>
<dbReference type="EMBL" id="CP119180">
    <property type="protein sequence ID" value="WOB78524.1"/>
    <property type="molecule type" value="Genomic_DNA"/>
</dbReference>
<evidence type="ECO:0000313" key="1">
    <source>
        <dbReference type="EMBL" id="WOB78524.1"/>
    </source>
</evidence>
<name>A0ACD4VPR3_9CAUL</name>
<sequence>MSQLNEAPMTWGSGFSETQSNAARHSLMARVRGSLVDPVRHELVVAGRVVLTPDGKPIRSILTGRKRRTTGSYASRKSGCGQVYESMVERAFFLECEVDTDVVDYRAQPFRIEVVIDGRLRTYIADCVRLMADGSVEVVEIKGSARQLVDPVYVAKLSAVRSVCAAAGWSFRVITSDQIMHPPVRYRNIEEVQLSKHVRYGAEAIYVAHRAIEECGGIGRLGTVADAVHAGPLGRQIVMAMMVGRVVSIDLEQPLSADSGVTLICSDGDERS</sequence>
<accession>A0ACD4VPR3</accession>
<protein>
    <submittedName>
        <fullName evidence="1">Uncharacterized protein</fullName>
    </submittedName>
</protein>
<keyword evidence="2" id="KW-1185">Reference proteome</keyword>